<dbReference type="PRINTS" id="PR01181">
    <property type="entry name" value="DAPDCRBXLASE"/>
</dbReference>
<evidence type="ECO:0000256" key="1">
    <source>
        <dbReference type="ARBA" id="ARBA00001933"/>
    </source>
</evidence>
<evidence type="ECO:0000256" key="7">
    <source>
        <dbReference type="PIRSR" id="PIRSR600183-50"/>
    </source>
</evidence>
<dbReference type="Proteomes" id="UP000824214">
    <property type="component" value="Unassembled WGS sequence"/>
</dbReference>
<feature type="modified residue" description="N6-(pyridoxal phosphate)lysine" evidence="5 7">
    <location>
        <position position="66"/>
    </location>
</feature>
<dbReference type="InterPro" id="IPR022644">
    <property type="entry name" value="De-COase2_N"/>
</dbReference>
<feature type="binding site" evidence="5">
    <location>
        <begin position="290"/>
        <end position="293"/>
    </location>
    <ligand>
        <name>pyridoxal 5'-phosphate</name>
        <dbReference type="ChEBI" id="CHEBI:597326"/>
    </ligand>
</feature>
<comment type="cofactor">
    <cofactor evidence="1 5 7 8">
        <name>pyridoxal 5'-phosphate</name>
        <dbReference type="ChEBI" id="CHEBI:597326"/>
    </cofactor>
</comment>
<feature type="binding site" evidence="5">
    <location>
        <position position="334"/>
    </location>
    <ligand>
        <name>substrate</name>
    </ligand>
</feature>
<feature type="active site" description="Proton donor" evidence="7">
    <location>
        <position position="361"/>
    </location>
</feature>
<proteinExistence type="inferred from homology"/>
<dbReference type="InterPro" id="IPR029066">
    <property type="entry name" value="PLP-binding_barrel"/>
</dbReference>
<dbReference type="GO" id="GO:0030170">
    <property type="term" value="F:pyridoxal phosphate binding"/>
    <property type="evidence" value="ECO:0007669"/>
    <property type="project" value="UniProtKB-UniRule"/>
</dbReference>
<dbReference type="NCBIfam" id="TIGR01048">
    <property type="entry name" value="lysA"/>
    <property type="match status" value="1"/>
</dbReference>
<evidence type="ECO:0000313" key="11">
    <source>
        <dbReference type="Proteomes" id="UP000824214"/>
    </source>
</evidence>
<dbReference type="CDD" id="cd06828">
    <property type="entry name" value="PLPDE_III_DapDC"/>
    <property type="match status" value="1"/>
</dbReference>
<keyword evidence="3 5" id="KW-0663">Pyridoxal phosphate</keyword>
<gene>
    <name evidence="5 10" type="primary">lysA</name>
    <name evidence="10" type="ORF">H9942_03390</name>
</gene>
<organism evidence="10 11">
    <name type="scientific">Candidatus Acutalibacter ornithocaccae</name>
    <dbReference type="NCBI Taxonomy" id="2838416"/>
    <lineage>
        <taxon>Bacteria</taxon>
        <taxon>Bacillati</taxon>
        <taxon>Bacillota</taxon>
        <taxon>Clostridia</taxon>
        <taxon>Eubacteriales</taxon>
        <taxon>Acutalibacteraceae</taxon>
        <taxon>Acutalibacter</taxon>
    </lineage>
</organism>
<dbReference type="PANTHER" id="PTHR43727:SF2">
    <property type="entry name" value="GROUP IV DECARBOXYLASE"/>
    <property type="match status" value="1"/>
</dbReference>
<evidence type="ECO:0000256" key="2">
    <source>
        <dbReference type="ARBA" id="ARBA00022793"/>
    </source>
</evidence>
<reference evidence="10" key="2">
    <citation type="submission" date="2021-04" db="EMBL/GenBank/DDBJ databases">
        <authorList>
            <person name="Gilroy R."/>
        </authorList>
    </citation>
    <scope>NUCLEOTIDE SEQUENCE</scope>
    <source>
        <strain evidence="10">ChiBcolR8-3208</strain>
    </source>
</reference>
<feature type="binding site" evidence="5">
    <location>
        <position position="248"/>
    </location>
    <ligand>
        <name>pyridoxal 5'-phosphate</name>
        <dbReference type="ChEBI" id="CHEBI:597326"/>
    </ligand>
</feature>
<keyword evidence="5" id="KW-0028">Amino-acid biosynthesis</keyword>
<dbReference type="HAMAP" id="MF_02120">
    <property type="entry name" value="LysA"/>
    <property type="match status" value="1"/>
</dbReference>
<dbReference type="EC" id="4.1.1.20" evidence="5 6"/>
<feature type="binding site" evidence="5">
    <location>
        <position position="390"/>
    </location>
    <ligand>
        <name>substrate</name>
    </ligand>
</feature>
<dbReference type="PRINTS" id="PR01179">
    <property type="entry name" value="ODADCRBXLASE"/>
</dbReference>
<protein>
    <recommendedName>
        <fullName evidence="5 6">Diaminopimelate decarboxylase</fullName>
        <shortName evidence="5">DAP decarboxylase</shortName>
        <shortName evidence="5">DAPDC</shortName>
        <ecNumber evidence="5 6">4.1.1.20</ecNumber>
    </recommendedName>
</protein>
<dbReference type="Pfam" id="PF02784">
    <property type="entry name" value="Orn_Arg_deC_N"/>
    <property type="match status" value="1"/>
</dbReference>
<dbReference type="Gene3D" id="3.20.20.10">
    <property type="entry name" value="Alanine racemase"/>
    <property type="match status" value="1"/>
</dbReference>
<dbReference type="SUPFAM" id="SSF50621">
    <property type="entry name" value="Alanine racemase C-terminal domain-like"/>
    <property type="match status" value="1"/>
</dbReference>
<evidence type="ECO:0000256" key="4">
    <source>
        <dbReference type="ARBA" id="ARBA00023239"/>
    </source>
</evidence>
<dbReference type="InterPro" id="IPR000183">
    <property type="entry name" value="Orn/DAP/Arg_de-COase"/>
</dbReference>
<dbReference type="GO" id="GO:0009089">
    <property type="term" value="P:lysine biosynthetic process via diaminopimelate"/>
    <property type="evidence" value="ECO:0007669"/>
    <property type="project" value="UniProtKB-UniRule"/>
</dbReference>
<dbReference type="PANTHER" id="PTHR43727">
    <property type="entry name" value="DIAMINOPIMELATE DECARBOXYLASE"/>
    <property type="match status" value="1"/>
</dbReference>
<sequence>MIANCLGINEAGHLEISGCDTVRLAEQYGTPLYVMSEDEIRSVCRRYVASFAKNYNGNGKPIYASKAFSCKEIYRIVLSEGLDVEVVSGGELYTALQAGVPGSQIHFQGNNKSAGELTMAVENGVGDIVVDNLYELERLNAIAGEHSMVAPISFRIKPGIDAHTHEFIRTGQVDSKFGLDLASGEAMEALRRAKAMEHVAVKGLHCHIGSQILEKAPFVHAAEVMLQFYAKVRDELGMAFEHLNLGGGFGIHYTEQDDAIPYEEYMEDVSAMVHSTCEKLGLELPRIFIEPGRSIVGEAGITLYTVGSIKEIPGVRTYVAIDGGMFDNPRYALYQSAYTCCIANKASQPADFTATIAGKCCESGDLIQEHTLIQKPEEGDILAVLSTGAYNYSMASNYNRNLKPACVMVSKGESRIVIKGETYEDLIRNDV</sequence>
<keyword evidence="4 5" id="KW-0456">Lyase</keyword>
<evidence type="ECO:0000256" key="5">
    <source>
        <dbReference type="HAMAP-Rule" id="MF_02120"/>
    </source>
</evidence>
<dbReference type="Gene3D" id="2.40.37.10">
    <property type="entry name" value="Lyase, Ornithine Decarboxylase, Chain A, domain 1"/>
    <property type="match status" value="1"/>
</dbReference>
<evidence type="ECO:0000256" key="6">
    <source>
        <dbReference type="NCBIfam" id="TIGR01048"/>
    </source>
</evidence>
<dbReference type="InterPro" id="IPR009006">
    <property type="entry name" value="Ala_racemase/Decarboxylase_C"/>
</dbReference>
<comment type="catalytic activity">
    <reaction evidence="5 8">
        <text>meso-2,6-diaminopimelate + H(+) = L-lysine + CO2</text>
        <dbReference type="Rhea" id="RHEA:15101"/>
        <dbReference type="ChEBI" id="CHEBI:15378"/>
        <dbReference type="ChEBI" id="CHEBI:16526"/>
        <dbReference type="ChEBI" id="CHEBI:32551"/>
        <dbReference type="ChEBI" id="CHEBI:57791"/>
        <dbReference type="EC" id="4.1.1.20"/>
    </reaction>
</comment>
<feature type="binding site" evidence="5">
    <location>
        <position position="293"/>
    </location>
    <ligand>
        <name>substrate</name>
    </ligand>
</feature>
<keyword evidence="2 5" id="KW-0210">Decarboxylase</keyword>
<reference evidence="10" key="1">
    <citation type="journal article" date="2021" name="PeerJ">
        <title>Extensive microbial diversity within the chicken gut microbiome revealed by metagenomics and culture.</title>
        <authorList>
            <person name="Gilroy R."/>
            <person name="Ravi A."/>
            <person name="Getino M."/>
            <person name="Pursley I."/>
            <person name="Horton D.L."/>
            <person name="Alikhan N.F."/>
            <person name="Baker D."/>
            <person name="Gharbi K."/>
            <person name="Hall N."/>
            <person name="Watson M."/>
            <person name="Adriaenssens E.M."/>
            <person name="Foster-Nyarko E."/>
            <person name="Jarju S."/>
            <person name="Secka A."/>
            <person name="Antonio M."/>
            <person name="Oren A."/>
            <person name="Chaudhuri R.R."/>
            <person name="La Ragione R."/>
            <person name="Hildebrand F."/>
            <person name="Pallen M.J."/>
        </authorList>
    </citation>
    <scope>NUCLEOTIDE SEQUENCE</scope>
    <source>
        <strain evidence="10">ChiBcolR8-3208</strain>
    </source>
</reference>
<feature type="binding site" evidence="5">
    <location>
        <position position="390"/>
    </location>
    <ligand>
        <name>pyridoxal 5'-phosphate</name>
        <dbReference type="ChEBI" id="CHEBI:597326"/>
    </ligand>
</feature>
<feature type="binding site" evidence="5">
    <location>
        <position position="330"/>
    </location>
    <ligand>
        <name>substrate</name>
    </ligand>
</feature>
<evidence type="ECO:0000259" key="9">
    <source>
        <dbReference type="Pfam" id="PF02784"/>
    </source>
</evidence>
<evidence type="ECO:0000313" key="10">
    <source>
        <dbReference type="EMBL" id="HJB37098.1"/>
    </source>
</evidence>
<comment type="subunit">
    <text evidence="5">Homodimer.</text>
</comment>
<name>A0A9D2RY52_9FIRM</name>
<dbReference type="FunFam" id="3.20.20.10:FF:000003">
    <property type="entry name" value="Diaminopimelate decarboxylase"/>
    <property type="match status" value="1"/>
</dbReference>
<comment type="pathway">
    <text evidence="5 8">Amino-acid biosynthesis; L-lysine biosynthesis via DAP pathway; L-lysine from DL-2,6-diaminopimelate: step 1/1.</text>
</comment>
<evidence type="ECO:0000256" key="8">
    <source>
        <dbReference type="RuleBase" id="RU003738"/>
    </source>
</evidence>
<keyword evidence="5 8" id="KW-0457">Lysine biosynthesis</keyword>
<evidence type="ECO:0000256" key="3">
    <source>
        <dbReference type="ARBA" id="ARBA00022898"/>
    </source>
</evidence>
<dbReference type="EMBL" id="DWXZ01000061">
    <property type="protein sequence ID" value="HJB37098.1"/>
    <property type="molecule type" value="Genomic_DNA"/>
</dbReference>
<feature type="domain" description="Orn/DAP/Arg decarboxylase 2 N-terminal" evidence="9">
    <location>
        <begin position="46"/>
        <end position="296"/>
    </location>
</feature>
<dbReference type="InterPro" id="IPR002986">
    <property type="entry name" value="DAP_deCOOHase_LysA"/>
</dbReference>
<dbReference type="SUPFAM" id="SSF51419">
    <property type="entry name" value="PLP-binding barrel"/>
    <property type="match status" value="1"/>
</dbReference>
<comment type="similarity">
    <text evidence="5">Belongs to the Orn/Lys/Arg decarboxylase class-II family. LysA subfamily.</text>
</comment>
<accession>A0A9D2RY52</accession>
<feature type="binding site" evidence="5">
    <location>
        <position position="362"/>
    </location>
    <ligand>
        <name>substrate</name>
    </ligand>
</feature>
<comment type="caution">
    <text evidence="10">The sequence shown here is derived from an EMBL/GenBank/DDBJ whole genome shotgun (WGS) entry which is preliminary data.</text>
</comment>
<comment type="function">
    <text evidence="5">Specifically catalyzes the decarboxylation of meso-diaminopimelate (meso-DAP) to L-lysine.</text>
</comment>
<dbReference type="GO" id="GO:0008836">
    <property type="term" value="F:diaminopimelate decarboxylase activity"/>
    <property type="evidence" value="ECO:0007669"/>
    <property type="project" value="UniProtKB-UniRule"/>
</dbReference>
<dbReference type="AlphaFoldDB" id="A0A9D2RY52"/>